<dbReference type="GO" id="GO:0005524">
    <property type="term" value="F:ATP binding"/>
    <property type="evidence" value="ECO:0007669"/>
    <property type="project" value="UniProtKB-UniRule"/>
</dbReference>
<dbReference type="InterPro" id="IPR015947">
    <property type="entry name" value="PUA-like_sf"/>
</dbReference>
<evidence type="ECO:0000259" key="14">
    <source>
        <dbReference type="PROSITE" id="PS51786"/>
    </source>
</evidence>
<evidence type="ECO:0000256" key="1">
    <source>
        <dbReference type="ARBA" id="ARBA00004496"/>
    </source>
</evidence>
<evidence type="ECO:0000256" key="13">
    <source>
        <dbReference type="SAM" id="Coils"/>
    </source>
</evidence>
<dbReference type="GO" id="GO:0004176">
    <property type="term" value="F:ATP-dependent peptidase activity"/>
    <property type="evidence" value="ECO:0007669"/>
    <property type="project" value="UniProtKB-UniRule"/>
</dbReference>
<dbReference type="SMART" id="SM00382">
    <property type="entry name" value="AAA"/>
    <property type="match status" value="1"/>
</dbReference>
<dbReference type="InterPro" id="IPR004815">
    <property type="entry name" value="Lon_bac/euk-typ"/>
</dbReference>
<evidence type="ECO:0000256" key="12">
    <source>
        <dbReference type="PROSITE-ProRule" id="PRU01122"/>
    </source>
</evidence>
<dbReference type="NCBIfam" id="TIGR00763">
    <property type="entry name" value="lon"/>
    <property type="match status" value="1"/>
</dbReference>
<dbReference type="GO" id="GO:0005737">
    <property type="term" value="C:cytoplasm"/>
    <property type="evidence" value="ECO:0007669"/>
    <property type="project" value="UniProtKB-SubCell"/>
</dbReference>
<dbReference type="CDD" id="cd19500">
    <property type="entry name" value="RecA-like_Lon"/>
    <property type="match status" value="1"/>
</dbReference>
<dbReference type="HAMAP" id="MF_01973">
    <property type="entry name" value="lon_bact"/>
    <property type="match status" value="1"/>
</dbReference>
<comment type="subcellular location">
    <subcellularLocation>
        <location evidence="1 9">Cytoplasm</location>
    </subcellularLocation>
</comment>
<keyword evidence="4 9" id="KW-0547">Nucleotide-binding</keyword>
<dbReference type="FunFam" id="1.20.5.5270:FF:000002">
    <property type="entry name" value="Lon protease homolog"/>
    <property type="match status" value="1"/>
</dbReference>
<keyword evidence="5 9" id="KW-0378">Hydrolase</keyword>
<dbReference type="SMART" id="SM00464">
    <property type="entry name" value="LON"/>
    <property type="match status" value="1"/>
</dbReference>
<dbReference type="PROSITE" id="PS51786">
    <property type="entry name" value="LON_PROTEOLYTIC"/>
    <property type="match status" value="1"/>
</dbReference>
<dbReference type="FunFam" id="3.40.50.300:FF:000382">
    <property type="entry name" value="Lon protease homolog 2, peroxisomal"/>
    <property type="match status" value="1"/>
</dbReference>
<reference evidence="16 17" key="1">
    <citation type="submission" date="2019-08" db="EMBL/GenBank/DDBJ databases">
        <title>Calorimonas adulescens gen. nov., sp. nov., an anaerobic thermophilic bacterium from Sakhalin hot spring.</title>
        <authorList>
            <person name="Khomyakova M.A."/>
            <person name="Merkel A.Y."/>
            <person name="Novikov A."/>
            <person name="Bonch-Osmolovskaya E.A."/>
            <person name="Slobodkin A.I."/>
        </authorList>
    </citation>
    <scope>NUCLEOTIDE SEQUENCE [LARGE SCALE GENOMIC DNA]</scope>
    <source>
        <strain evidence="16 17">A05MB</strain>
    </source>
</reference>
<feature type="active site" evidence="9 10">
    <location>
        <position position="674"/>
    </location>
</feature>
<dbReference type="InterPro" id="IPR027065">
    <property type="entry name" value="Lon_Prtase"/>
</dbReference>
<dbReference type="InterPro" id="IPR003959">
    <property type="entry name" value="ATPase_AAA_core"/>
</dbReference>
<dbReference type="AlphaFoldDB" id="A0A5D8QEP5"/>
<comment type="function">
    <text evidence="9">ATP-dependent serine protease that mediates the selective degradation of mutant and abnormal proteins as well as certain short-lived regulatory proteins. Required for cellular homeostasis and for survival from DNA damage and developmental changes induced by stress. Degrades polypeptides processively to yield small peptide fragments that are 5 to 10 amino acids long. Binds to DNA in a double-stranded, site-specific manner.</text>
</comment>
<dbReference type="InterPro" id="IPR020568">
    <property type="entry name" value="Ribosomal_Su5_D2-typ_SF"/>
</dbReference>
<proteinExistence type="evidence at transcript level"/>
<dbReference type="InterPro" id="IPR014721">
    <property type="entry name" value="Ribsml_uS5_D2-typ_fold_subgr"/>
</dbReference>
<name>A0A5D8QEP5_9THEO</name>
<dbReference type="SUPFAM" id="SSF54211">
    <property type="entry name" value="Ribosomal protein S5 domain 2-like"/>
    <property type="match status" value="1"/>
</dbReference>
<comment type="subunit">
    <text evidence="9">Homohexamer. Organized in a ring with a central cavity.</text>
</comment>
<dbReference type="Gene3D" id="1.20.5.5270">
    <property type="match status" value="1"/>
</dbReference>
<dbReference type="Gene3D" id="3.30.230.10">
    <property type="match status" value="1"/>
</dbReference>
<dbReference type="GO" id="GO:0043565">
    <property type="term" value="F:sequence-specific DNA binding"/>
    <property type="evidence" value="ECO:0007669"/>
    <property type="project" value="UniProtKB-UniRule"/>
</dbReference>
<dbReference type="SUPFAM" id="SSF88697">
    <property type="entry name" value="PUA domain-like"/>
    <property type="match status" value="1"/>
</dbReference>
<evidence type="ECO:0000256" key="8">
    <source>
        <dbReference type="ARBA" id="ARBA00023016"/>
    </source>
</evidence>
<dbReference type="Gene3D" id="1.10.8.60">
    <property type="match status" value="1"/>
</dbReference>
<evidence type="ECO:0000256" key="5">
    <source>
        <dbReference type="ARBA" id="ARBA00022801"/>
    </source>
</evidence>
<evidence type="ECO:0000313" key="17">
    <source>
        <dbReference type="Proteomes" id="UP000322976"/>
    </source>
</evidence>
<dbReference type="Pfam" id="PF05362">
    <property type="entry name" value="Lon_C"/>
    <property type="match status" value="1"/>
</dbReference>
<dbReference type="Proteomes" id="UP000322976">
    <property type="component" value="Unassembled WGS sequence"/>
</dbReference>
<evidence type="ECO:0000256" key="10">
    <source>
        <dbReference type="PIRSR" id="PIRSR001174-1"/>
    </source>
</evidence>
<evidence type="ECO:0000256" key="2">
    <source>
        <dbReference type="ARBA" id="ARBA00022490"/>
    </source>
</evidence>
<evidence type="ECO:0000313" key="16">
    <source>
        <dbReference type="EMBL" id="TZE81718.1"/>
    </source>
</evidence>
<dbReference type="InterPro" id="IPR046336">
    <property type="entry name" value="Lon_prtase_N_sf"/>
</dbReference>
<evidence type="ECO:0000256" key="9">
    <source>
        <dbReference type="HAMAP-Rule" id="MF_01973"/>
    </source>
</evidence>
<feature type="active site" evidence="9 10">
    <location>
        <position position="717"/>
    </location>
</feature>
<evidence type="ECO:0000256" key="3">
    <source>
        <dbReference type="ARBA" id="ARBA00022670"/>
    </source>
</evidence>
<dbReference type="InterPro" id="IPR003593">
    <property type="entry name" value="AAA+_ATPase"/>
</dbReference>
<sequence length="770" mass="87100">MRYRLPVIPLRGVVVFPYVVINFDVGRKKSIMALDEAMANNQEVFLCAQKDPELDEPGIEDIYTVGTVARVKQVLKLPGDIVRVMAEGVNRGRIVSITKNEPFIEGEIENIVEVHREKDKEMEALMRSILKNFETYQEYLNHIAPYTVFSLYSIEDPYRFSDMVASNLNIKAEDQQRLLEMSDVKERLEEILRILTRELDILEMEKKINDEVKSSIDKVQRDYYLREQLRAIKQELGEEPEERDEIDEYREKLESIVLPDEVKEKAFKELGRLEKMSYGSPEAPVIRTYLDWILDLPWSISTTDRLDIKEAKKILDKDHYGLAKVKDRILEFLAVRKLTNHMKGPILCFVGPPGVGKTSLGMSIARAMNRKFVRMSLGGIRDEAEIRGHRRTYVGALPGRIINGLKLAGSNNPVFLLDEIDKLGTDFRGDPASALLEVLDPEQNSNFRDHYLELPFDLSNVLFITTANTIDTIPSPLLDRMEVISIPGYTDEEKVQIALRYLLPKQLEANGLKKDQINFTEGAVRRIINEYTREAGVRNLERTIAAVLRKVARKIVEESVKSIRVTAQNIETYLGVPQFKYEKMDEMDRVGVVRGLAYTTAGGDTLSIETIIMPGKGNLILTGQLGDVMKESAQAGLSYIRSKCEELGLPSDFYKNVDIHIHVPEGAIPKDGPSAGISMTTAMISALTKKPVSKDIAMTGEITLTGRILPIGGVKEKVLAAHRAGIKRVILPFENKKDLEDIPASVRKDITFYFVKTMDEVIKLSVVSRK</sequence>
<dbReference type="InterPro" id="IPR027543">
    <property type="entry name" value="Lon_bac"/>
</dbReference>
<accession>A0A5D8QEP5</accession>
<feature type="domain" description="Lon N-terminal" evidence="15">
    <location>
        <begin position="5"/>
        <end position="199"/>
    </location>
</feature>
<dbReference type="RefSeq" id="WP_149545481.1">
    <property type="nucleotide sequence ID" value="NZ_VTPS01000011.1"/>
</dbReference>
<feature type="domain" description="Lon proteolytic" evidence="14">
    <location>
        <begin position="587"/>
        <end position="768"/>
    </location>
</feature>
<dbReference type="InterPro" id="IPR027417">
    <property type="entry name" value="P-loop_NTPase"/>
</dbReference>
<dbReference type="GO" id="GO:0004252">
    <property type="term" value="F:serine-type endopeptidase activity"/>
    <property type="evidence" value="ECO:0007669"/>
    <property type="project" value="UniProtKB-UniRule"/>
</dbReference>
<evidence type="ECO:0000256" key="4">
    <source>
        <dbReference type="ARBA" id="ARBA00022741"/>
    </source>
</evidence>
<keyword evidence="7 9" id="KW-0067">ATP-binding</keyword>
<evidence type="ECO:0000259" key="15">
    <source>
        <dbReference type="PROSITE" id="PS51787"/>
    </source>
</evidence>
<dbReference type="PROSITE" id="PS51787">
    <property type="entry name" value="LON_N"/>
    <property type="match status" value="1"/>
</dbReference>
<organism evidence="16 17">
    <name type="scientific">Calorimonas adulescens</name>
    <dbReference type="NCBI Taxonomy" id="2606906"/>
    <lineage>
        <taxon>Bacteria</taxon>
        <taxon>Bacillati</taxon>
        <taxon>Bacillota</taxon>
        <taxon>Clostridia</taxon>
        <taxon>Thermoanaerobacterales</taxon>
        <taxon>Thermoanaerobacteraceae</taxon>
        <taxon>Calorimonas</taxon>
    </lineage>
</organism>
<dbReference type="SUPFAM" id="SSF52540">
    <property type="entry name" value="P-loop containing nucleoside triphosphate hydrolases"/>
    <property type="match status" value="1"/>
</dbReference>
<keyword evidence="8 9" id="KW-0346">Stress response</keyword>
<comment type="similarity">
    <text evidence="9 12">Belongs to the peptidase S16 family.</text>
</comment>
<dbReference type="InterPro" id="IPR054594">
    <property type="entry name" value="Lon_lid"/>
</dbReference>
<comment type="catalytic activity">
    <reaction evidence="9 12">
        <text>Hydrolysis of proteins in presence of ATP.</text>
        <dbReference type="EC" id="3.4.21.53"/>
    </reaction>
</comment>
<dbReference type="InterPro" id="IPR008269">
    <property type="entry name" value="Lon_proteolytic"/>
</dbReference>
<evidence type="ECO:0000256" key="6">
    <source>
        <dbReference type="ARBA" id="ARBA00022825"/>
    </source>
</evidence>
<feature type="coiled-coil region" evidence="13">
    <location>
        <begin position="178"/>
        <end position="205"/>
    </location>
</feature>
<feature type="binding site" evidence="9 11">
    <location>
        <begin position="351"/>
        <end position="358"/>
    </location>
    <ligand>
        <name>ATP</name>
        <dbReference type="ChEBI" id="CHEBI:30616"/>
    </ligand>
</feature>
<dbReference type="PIRSF" id="PIRSF001174">
    <property type="entry name" value="Lon_proteas"/>
    <property type="match status" value="1"/>
</dbReference>
<keyword evidence="3 9" id="KW-0645">Protease</keyword>
<dbReference type="Pfam" id="PF02190">
    <property type="entry name" value="LON_substr_bdg"/>
    <property type="match status" value="1"/>
</dbReference>
<keyword evidence="13" id="KW-0175">Coiled coil</keyword>
<dbReference type="GO" id="GO:0034605">
    <property type="term" value="P:cellular response to heat"/>
    <property type="evidence" value="ECO:0007669"/>
    <property type="project" value="UniProtKB-UniRule"/>
</dbReference>
<gene>
    <name evidence="9 16" type="primary">lon</name>
    <name evidence="16" type="ORF">FWJ32_08255</name>
</gene>
<protein>
    <recommendedName>
        <fullName evidence="9">Lon protease</fullName>
        <ecNumber evidence="9">3.4.21.53</ecNumber>
    </recommendedName>
    <alternativeName>
        <fullName evidence="9">ATP-dependent protease La</fullName>
    </alternativeName>
</protein>
<dbReference type="PRINTS" id="PR00830">
    <property type="entry name" value="ENDOLAPTASE"/>
</dbReference>
<dbReference type="PANTHER" id="PTHR10046">
    <property type="entry name" value="ATP DEPENDENT LON PROTEASE FAMILY MEMBER"/>
    <property type="match status" value="1"/>
</dbReference>
<keyword evidence="17" id="KW-1185">Reference proteome</keyword>
<dbReference type="GO" id="GO:0006515">
    <property type="term" value="P:protein quality control for misfolded or incompletely synthesized proteins"/>
    <property type="evidence" value="ECO:0007669"/>
    <property type="project" value="UniProtKB-UniRule"/>
</dbReference>
<comment type="induction">
    <text evidence="9">By heat shock.</text>
</comment>
<evidence type="ECO:0000256" key="11">
    <source>
        <dbReference type="PIRSR" id="PIRSR001174-2"/>
    </source>
</evidence>
<evidence type="ECO:0000256" key="7">
    <source>
        <dbReference type="ARBA" id="ARBA00022840"/>
    </source>
</evidence>
<dbReference type="Pfam" id="PF22667">
    <property type="entry name" value="Lon_lid"/>
    <property type="match status" value="1"/>
</dbReference>
<comment type="caution">
    <text evidence="16">The sequence shown here is derived from an EMBL/GenBank/DDBJ whole genome shotgun (WGS) entry which is preliminary data.</text>
</comment>
<dbReference type="Gene3D" id="3.40.50.300">
    <property type="entry name" value="P-loop containing nucleotide triphosphate hydrolases"/>
    <property type="match status" value="1"/>
</dbReference>
<dbReference type="InterPro" id="IPR003111">
    <property type="entry name" value="Lon_prtase_N"/>
</dbReference>
<dbReference type="Pfam" id="PF00004">
    <property type="entry name" value="AAA"/>
    <property type="match status" value="1"/>
</dbReference>
<dbReference type="EC" id="3.4.21.53" evidence="9"/>
<keyword evidence="6 9" id="KW-0720">Serine protease</keyword>
<dbReference type="NCBIfam" id="NF008053">
    <property type="entry name" value="PRK10787.1"/>
    <property type="match status" value="1"/>
</dbReference>
<dbReference type="GO" id="GO:0016887">
    <property type="term" value="F:ATP hydrolysis activity"/>
    <property type="evidence" value="ECO:0007669"/>
    <property type="project" value="UniProtKB-UniRule"/>
</dbReference>
<dbReference type="Gene3D" id="1.20.58.1480">
    <property type="match status" value="1"/>
</dbReference>
<dbReference type="Gene3D" id="2.30.130.40">
    <property type="entry name" value="LON domain-like"/>
    <property type="match status" value="1"/>
</dbReference>
<keyword evidence="2 9" id="KW-0963">Cytoplasm</keyword>
<dbReference type="EMBL" id="VTPS01000011">
    <property type="protein sequence ID" value="TZE81718.1"/>
    <property type="molecule type" value="Genomic_DNA"/>
</dbReference>